<evidence type="ECO:0000256" key="2">
    <source>
        <dbReference type="ARBA" id="ARBA00022448"/>
    </source>
</evidence>
<reference evidence="9 10" key="1">
    <citation type="submission" date="2016-08" db="EMBL/GenBank/DDBJ databases">
        <title>Draft genome of the agarase producing Sphingomonas sp. MCT13.</title>
        <authorList>
            <person name="D'Andrea M.M."/>
            <person name="Rossolini G.M."/>
            <person name="Thaller M.C."/>
        </authorList>
    </citation>
    <scope>NUCLEOTIDE SEQUENCE [LARGE SCALE GENOMIC DNA]</scope>
    <source>
        <strain evidence="9 10">MCT13</strain>
    </source>
</reference>
<dbReference type="EMBL" id="MDDS01000035">
    <property type="protein sequence ID" value="ODP37162.1"/>
    <property type="molecule type" value="Genomic_DNA"/>
</dbReference>
<evidence type="ECO:0000313" key="10">
    <source>
        <dbReference type="Proteomes" id="UP000094487"/>
    </source>
</evidence>
<evidence type="ECO:0000256" key="5">
    <source>
        <dbReference type="ARBA" id="ARBA00022989"/>
    </source>
</evidence>
<dbReference type="InterPro" id="IPR020846">
    <property type="entry name" value="MFS_dom"/>
</dbReference>
<comment type="caution">
    <text evidence="9">The sequence shown here is derived from an EMBL/GenBank/DDBJ whole genome shotgun (WGS) entry which is preliminary data.</text>
</comment>
<feature type="transmembrane region" description="Helical" evidence="7">
    <location>
        <begin position="21"/>
        <end position="43"/>
    </location>
</feature>
<dbReference type="PROSITE" id="PS00217">
    <property type="entry name" value="SUGAR_TRANSPORT_2"/>
    <property type="match status" value="1"/>
</dbReference>
<dbReference type="PANTHER" id="PTHR43045:SF1">
    <property type="entry name" value="SHIKIMATE TRANSPORTER"/>
    <property type="match status" value="1"/>
</dbReference>
<sequence length="457" mass="48544">MAEMADDQTASRMRRRALWSSYLGSAIEYYDFLLYGIAAALVFPKVFFALDPKVAVLASFATLAVGYVARPLGAIFFGHYGDRIGRKKMLMMTLYLMGAASFLMGALPSHAQVGIAAPIALILLRLVQGFAVGGEWAGATLLSMEHAGKKSRGFAASIVGSGAPTGAVMATVVLMPFAAMDESAFLSWGWRVPFLLSALLVALAVYLRRSVEETPDFVAMQQAQARDAAAPRPIPLFVIFRAYPRALVNGVLGSLACLAMTTLAATFLINYAISVGSHDRSQALGTLTIVNIIHIFAIPAFAILSDRVGRRPVMLFGAIAGMVLIFPIFWLVRSGDGWALFLALVLANPVVHAMMGGPLSAWLGEKFAADIRYSGMAVTFQLGSTLAAGFTPLLATWLLMRGNGTDPTAVGVFYITLCVISALAILRAPESFRKTLDLTTPPGAAGSRGPAAQPVAD</sequence>
<feature type="transmembrane region" description="Helical" evidence="7">
    <location>
        <begin position="411"/>
        <end position="428"/>
    </location>
</feature>
<gene>
    <name evidence="9" type="ORF">BFL28_02695</name>
</gene>
<keyword evidence="10" id="KW-1185">Reference proteome</keyword>
<feature type="transmembrane region" description="Helical" evidence="7">
    <location>
        <begin position="283"/>
        <end position="304"/>
    </location>
</feature>
<keyword evidence="2" id="KW-0813">Transport</keyword>
<feature type="transmembrane region" description="Helical" evidence="7">
    <location>
        <begin position="246"/>
        <end position="271"/>
    </location>
</feature>
<keyword evidence="4 7" id="KW-0812">Transmembrane</keyword>
<proteinExistence type="predicted"/>
<evidence type="ECO:0000256" key="6">
    <source>
        <dbReference type="ARBA" id="ARBA00023136"/>
    </source>
</evidence>
<dbReference type="PROSITE" id="PS50850">
    <property type="entry name" value="MFS"/>
    <property type="match status" value="1"/>
</dbReference>
<evidence type="ECO:0000313" key="9">
    <source>
        <dbReference type="EMBL" id="ODP37162.1"/>
    </source>
</evidence>
<dbReference type="InterPro" id="IPR005829">
    <property type="entry name" value="Sugar_transporter_CS"/>
</dbReference>
<evidence type="ECO:0000259" key="8">
    <source>
        <dbReference type="PROSITE" id="PS50850"/>
    </source>
</evidence>
<dbReference type="AlphaFoldDB" id="A0A1E3LTR3"/>
<dbReference type="Gene3D" id="1.20.1250.20">
    <property type="entry name" value="MFS general substrate transporter like domains"/>
    <property type="match status" value="2"/>
</dbReference>
<dbReference type="SUPFAM" id="SSF103473">
    <property type="entry name" value="MFS general substrate transporter"/>
    <property type="match status" value="1"/>
</dbReference>
<feature type="transmembrane region" description="Helical" evidence="7">
    <location>
        <begin position="190"/>
        <end position="207"/>
    </location>
</feature>
<evidence type="ECO:0000256" key="7">
    <source>
        <dbReference type="SAM" id="Phobius"/>
    </source>
</evidence>
<dbReference type="Pfam" id="PF00083">
    <property type="entry name" value="Sugar_tr"/>
    <property type="match status" value="2"/>
</dbReference>
<dbReference type="GO" id="GO:0022857">
    <property type="term" value="F:transmembrane transporter activity"/>
    <property type="evidence" value="ECO:0007669"/>
    <property type="project" value="InterPro"/>
</dbReference>
<comment type="subcellular location">
    <subcellularLocation>
        <location evidence="1">Cell membrane</location>
        <topology evidence="1">Multi-pass membrane protein</topology>
    </subcellularLocation>
</comment>
<dbReference type="PANTHER" id="PTHR43045">
    <property type="entry name" value="SHIKIMATE TRANSPORTER"/>
    <property type="match status" value="1"/>
</dbReference>
<name>A0A1E3LTR3_9SPHN</name>
<feature type="transmembrane region" description="Helical" evidence="7">
    <location>
        <begin position="338"/>
        <end position="363"/>
    </location>
</feature>
<feature type="transmembrane region" description="Helical" evidence="7">
    <location>
        <begin position="375"/>
        <end position="399"/>
    </location>
</feature>
<feature type="transmembrane region" description="Helical" evidence="7">
    <location>
        <begin position="113"/>
        <end position="133"/>
    </location>
</feature>
<feature type="transmembrane region" description="Helical" evidence="7">
    <location>
        <begin position="55"/>
        <end position="77"/>
    </location>
</feature>
<dbReference type="Proteomes" id="UP000094487">
    <property type="component" value="Unassembled WGS sequence"/>
</dbReference>
<feature type="transmembrane region" description="Helical" evidence="7">
    <location>
        <begin position="154"/>
        <end position="178"/>
    </location>
</feature>
<keyword evidence="3" id="KW-1003">Cell membrane</keyword>
<dbReference type="STRING" id="1888892.BFL28_02695"/>
<keyword evidence="5 7" id="KW-1133">Transmembrane helix</keyword>
<organism evidence="9 10">
    <name type="scientific">Sphingomonas turrisvirgatae</name>
    <dbReference type="NCBI Taxonomy" id="1888892"/>
    <lineage>
        <taxon>Bacteria</taxon>
        <taxon>Pseudomonadati</taxon>
        <taxon>Pseudomonadota</taxon>
        <taxon>Alphaproteobacteria</taxon>
        <taxon>Sphingomonadales</taxon>
        <taxon>Sphingomonadaceae</taxon>
        <taxon>Sphingomonas</taxon>
    </lineage>
</organism>
<dbReference type="OrthoDB" id="9783227at2"/>
<dbReference type="RefSeq" id="WP_069320972.1">
    <property type="nucleotide sequence ID" value="NZ_MDDS01000035.1"/>
</dbReference>
<dbReference type="CDD" id="cd17369">
    <property type="entry name" value="MFS_ShiA_like"/>
    <property type="match status" value="1"/>
</dbReference>
<evidence type="ECO:0000256" key="1">
    <source>
        <dbReference type="ARBA" id="ARBA00004651"/>
    </source>
</evidence>
<accession>A0A1E3LTR3</accession>
<keyword evidence="6 7" id="KW-0472">Membrane</keyword>
<feature type="transmembrane region" description="Helical" evidence="7">
    <location>
        <begin position="89"/>
        <end position="107"/>
    </location>
</feature>
<feature type="domain" description="Major facilitator superfamily (MFS) profile" evidence="8">
    <location>
        <begin position="17"/>
        <end position="433"/>
    </location>
</feature>
<dbReference type="InterPro" id="IPR036259">
    <property type="entry name" value="MFS_trans_sf"/>
</dbReference>
<protein>
    <submittedName>
        <fullName evidence="9">MFS transporter</fullName>
    </submittedName>
</protein>
<evidence type="ECO:0000256" key="3">
    <source>
        <dbReference type="ARBA" id="ARBA00022475"/>
    </source>
</evidence>
<evidence type="ECO:0000256" key="4">
    <source>
        <dbReference type="ARBA" id="ARBA00022692"/>
    </source>
</evidence>
<feature type="transmembrane region" description="Helical" evidence="7">
    <location>
        <begin position="313"/>
        <end position="332"/>
    </location>
</feature>
<dbReference type="InterPro" id="IPR005828">
    <property type="entry name" value="MFS_sugar_transport-like"/>
</dbReference>
<dbReference type="GO" id="GO:0005886">
    <property type="term" value="C:plasma membrane"/>
    <property type="evidence" value="ECO:0007669"/>
    <property type="project" value="UniProtKB-SubCell"/>
</dbReference>